<dbReference type="STRING" id="989370.AOQ71_02495"/>
<name>A0A0R3DKD9_9BRAD</name>
<dbReference type="SUPFAM" id="SSF75011">
    <property type="entry name" value="3-carboxy-cis,cis-mucoante lactonizing enzyme"/>
    <property type="match status" value="1"/>
</dbReference>
<reference evidence="1 4" key="1">
    <citation type="submission" date="2015-09" db="EMBL/GenBank/DDBJ databases">
        <title>Draft Genome Sequence of Bradyrhizobium manausense Strain BR 3351T, a Novel Symbiotic Nitrogen-Fixing Alphaproteobacterium Isolated from Brazilian Amazon Rain Forest.</title>
        <authorList>
            <person name="De Araujo J.L."/>
            <person name="Zilli J.E."/>
        </authorList>
    </citation>
    <scope>NUCLEOTIDE SEQUENCE [LARGE SCALE GENOMIC DNA]</scope>
    <source>
        <strain evidence="1 4">BR3351</strain>
    </source>
</reference>
<keyword evidence="4" id="KW-1185">Reference proteome</keyword>
<evidence type="ECO:0000313" key="1">
    <source>
        <dbReference type="EMBL" id="KRQ10331.1"/>
    </source>
</evidence>
<dbReference type="AlphaFoldDB" id="A0A0R3DKD9"/>
<accession>A0A0R3DKD9</accession>
<evidence type="ECO:0000313" key="4">
    <source>
        <dbReference type="Proteomes" id="UP000051936"/>
    </source>
</evidence>
<protein>
    <recommendedName>
        <fullName evidence="5">Methanethiol oxidase</fullName>
    </recommendedName>
</protein>
<dbReference type="Pfam" id="PF08309">
    <property type="entry name" value="LVIVD"/>
    <property type="match status" value="2"/>
</dbReference>
<dbReference type="InterPro" id="IPR013211">
    <property type="entry name" value="LVIVD"/>
</dbReference>
<dbReference type="EMBL" id="LJYG01000041">
    <property type="protein sequence ID" value="KRQ15635.1"/>
    <property type="molecule type" value="Genomic_DNA"/>
</dbReference>
<dbReference type="EMBL" id="LJYG01000084">
    <property type="protein sequence ID" value="KRQ10331.1"/>
    <property type="molecule type" value="Genomic_DNA"/>
</dbReference>
<evidence type="ECO:0000313" key="2">
    <source>
        <dbReference type="EMBL" id="KRQ15635.1"/>
    </source>
</evidence>
<dbReference type="EMBL" id="LJYG01000015">
    <property type="protein sequence ID" value="KRQ17368.1"/>
    <property type="molecule type" value="Genomic_DNA"/>
</dbReference>
<comment type="caution">
    <text evidence="1">The sequence shown here is derived from an EMBL/GenBank/DDBJ whole genome shotgun (WGS) entry which is preliminary data.</text>
</comment>
<gene>
    <name evidence="3" type="ORF">AOQ71_02495</name>
    <name evidence="2" type="ORF">AOQ71_08830</name>
    <name evidence="1" type="ORF">AOQ71_19020</name>
</gene>
<sequence>MSSDLPKPDHATSNFKLVGYSDQGGRCDGVQIMVHKGFAYIGHIFSKGFTVVDVRDPGKPKTVRYIAAPHNTWTLHLQAAEDKLLVIHNKDMFAQAELADEKNYYKGSVGHHANEKNEKRDWSAGMAVYDISAPGDPKQIGFMPVDGTGLHRIYWTGGRWAYASALLDGFTDYIMIVIDLADPTKPQLVGKYWLPGMNKAAGEVPNWPTKSGRFGLHHPIIQDDIAYCSWRDACLAVVDVKDKANPKLITHKVWAPPFGGGTHNALPLRDRNLLVVVDETVLDNQEDGFKPIWIFDNQVKSNPISISTFPAPSDKDYLKVGGHFGPHNIHENRPESFYSEEVIFATYQNAGLRVYDIRNQFRPKEIGAFVPPPPTKWVDPRPNRPVVLHSADVFVDKNALCYVTDFSAGLYIVEYKG</sequence>
<evidence type="ECO:0008006" key="5">
    <source>
        <dbReference type="Google" id="ProtNLM"/>
    </source>
</evidence>
<dbReference type="Proteomes" id="UP000051936">
    <property type="component" value="Unassembled WGS sequence"/>
</dbReference>
<dbReference type="OrthoDB" id="8375at2"/>
<proteinExistence type="predicted"/>
<evidence type="ECO:0000313" key="3">
    <source>
        <dbReference type="EMBL" id="KRQ17368.1"/>
    </source>
</evidence>
<dbReference type="RefSeq" id="WP_057741272.1">
    <property type="nucleotide sequence ID" value="NZ_LJYG01000015.1"/>
</dbReference>
<organism evidence="1 4">
    <name type="scientific">Bradyrhizobium manausense</name>
    <dbReference type="NCBI Taxonomy" id="989370"/>
    <lineage>
        <taxon>Bacteria</taxon>
        <taxon>Pseudomonadati</taxon>
        <taxon>Pseudomonadota</taxon>
        <taxon>Alphaproteobacteria</taxon>
        <taxon>Hyphomicrobiales</taxon>
        <taxon>Nitrobacteraceae</taxon>
        <taxon>Bradyrhizobium</taxon>
    </lineage>
</organism>